<keyword evidence="2" id="KW-0819">tRNA processing</keyword>
<dbReference type="InterPro" id="IPR024336">
    <property type="entry name" value="tRNA_splic_suSen54_N"/>
</dbReference>
<evidence type="ECO:0000256" key="2">
    <source>
        <dbReference type="ARBA" id="ARBA00022694"/>
    </source>
</evidence>
<name>A0A2T2ZYS8_9PEZI</name>
<feature type="compositionally biased region" description="Basic residues" evidence="3">
    <location>
        <begin position="482"/>
        <end position="495"/>
    </location>
</feature>
<feature type="region of interest" description="Disordered" evidence="3">
    <location>
        <begin position="54"/>
        <end position="73"/>
    </location>
</feature>
<dbReference type="PANTHER" id="PTHR21027">
    <property type="entry name" value="TRNA-SPLICING ENDONUCLEASE SUBUNIT SEN54"/>
    <property type="match status" value="1"/>
</dbReference>
<dbReference type="STRING" id="2025994.A0A2T2ZYS8"/>
<dbReference type="Pfam" id="PF12928">
    <property type="entry name" value="tRNA_int_end_N2"/>
    <property type="match status" value="1"/>
</dbReference>
<evidence type="ECO:0000259" key="4">
    <source>
        <dbReference type="Pfam" id="PF12928"/>
    </source>
</evidence>
<evidence type="ECO:0000256" key="3">
    <source>
        <dbReference type="SAM" id="MobiDB-lite"/>
    </source>
</evidence>
<organism evidence="5 6">
    <name type="scientific">Coniella lustricola</name>
    <dbReference type="NCBI Taxonomy" id="2025994"/>
    <lineage>
        <taxon>Eukaryota</taxon>
        <taxon>Fungi</taxon>
        <taxon>Dikarya</taxon>
        <taxon>Ascomycota</taxon>
        <taxon>Pezizomycotina</taxon>
        <taxon>Sordariomycetes</taxon>
        <taxon>Sordariomycetidae</taxon>
        <taxon>Diaporthales</taxon>
        <taxon>Schizoparmaceae</taxon>
        <taxon>Coniella</taxon>
    </lineage>
</organism>
<dbReference type="OrthoDB" id="408683at2759"/>
<gene>
    <name evidence="5" type="ORF">BD289DRAFT_455693</name>
</gene>
<dbReference type="GO" id="GO:0000214">
    <property type="term" value="C:tRNA-intron endonuclease complex"/>
    <property type="evidence" value="ECO:0007669"/>
    <property type="project" value="TreeGrafter"/>
</dbReference>
<dbReference type="AlphaFoldDB" id="A0A2T2ZYS8"/>
<comment type="similarity">
    <text evidence="1">Belongs to the SEN54 family.</text>
</comment>
<feature type="domain" description="tRNA-splicing endonuclease subunit Sen54 N-terminal" evidence="4">
    <location>
        <begin position="81"/>
        <end position="192"/>
    </location>
</feature>
<evidence type="ECO:0000313" key="6">
    <source>
        <dbReference type="Proteomes" id="UP000241462"/>
    </source>
</evidence>
<dbReference type="EMBL" id="KZ678555">
    <property type="protein sequence ID" value="PSR79762.1"/>
    <property type="molecule type" value="Genomic_DNA"/>
</dbReference>
<dbReference type="Proteomes" id="UP000241462">
    <property type="component" value="Unassembled WGS sequence"/>
</dbReference>
<reference evidence="5 6" key="1">
    <citation type="journal article" date="2018" name="Mycol. Prog.">
        <title>Coniella lustricola, a new species from submerged detritus.</title>
        <authorList>
            <person name="Raudabaugh D.B."/>
            <person name="Iturriaga T."/>
            <person name="Carver A."/>
            <person name="Mondo S."/>
            <person name="Pangilinan J."/>
            <person name="Lipzen A."/>
            <person name="He G."/>
            <person name="Amirebrahimi M."/>
            <person name="Grigoriev I.V."/>
            <person name="Miller A.N."/>
        </authorList>
    </citation>
    <scope>NUCLEOTIDE SEQUENCE [LARGE SCALE GENOMIC DNA]</scope>
    <source>
        <strain evidence="5 6">B22-T-1</strain>
    </source>
</reference>
<keyword evidence="6" id="KW-1185">Reference proteome</keyword>
<feature type="compositionally biased region" description="Basic and acidic residues" evidence="3">
    <location>
        <begin position="54"/>
        <end position="64"/>
    </location>
</feature>
<dbReference type="GO" id="GO:0000379">
    <property type="term" value="P:tRNA-type intron splice site recognition and cleavage"/>
    <property type="evidence" value="ECO:0007669"/>
    <property type="project" value="TreeGrafter"/>
</dbReference>
<feature type="region of interest" description="Disordered" evidence="3">
    <location>
        <begin position="404"/>
        <end position="424"/>
    </location>
</feature>
<evidence type="ECO:0000256" key="1">
    <source>
        <dbReference type="ARBA" id="ARBA00005736"/>
    </source>
</evidence>
<dbReference type="InParanoid" id="A0A2T2ZYS8"/>
<sequence length="495" mass="54858">MAFDDDDDVMKQLPITQTPEQALETAEEALEDEAQDFAHFASLQRKNISAQAIRKGEKDFESHGTRSQASALETSRRAMEDVLSYTRLHNPGKDWVRGWYFPERWTEAGGEGEEAVRAGVRDEKALKIVREKAAERREIHAKDRVVCVGLEHRTLGRRIRGQGTQVPGWDQVWLLPEEALFLLERGTMDLWWPTASMAEVFSPKSDTSLDPRVSTDDKEGSEAVDEYRFGFPLSHQAAYALLVGEEGERGKVTLRNLQVFSNLNRAGFNVLRAPPPDCLASNAPVPDTEPTSIPLWQQLANLLFAEREPVHPAYGPLVQPGLYRSYVSIYKQLAVVPRHRPTGHAAAHPSLTADSAFRVQFHVWKPGTPNWSKTKPPTSPDYYLAVVDAQDTCVPTGEEIAALLDSVPPAPPPERTKTSSMHQRLKHGHRNVLLAVVDHGLVNFMRVAEGAFGEEMLYKNFDSNRGPRGGKRGGRGQGRGGRGGRGRGGRGGRGG</sequence>
<dbReference type="PANTHER" id="PTHR21027:SF1">
    <property type="entry name" value="TRNA-SPLICING ENDONUCLEASE SUBUNIT SEN54"/>
    <property type="match status" value="1"/>
</dbReference>
<feature type="region of interest" description="Disordered" evidence="3">
    <location>
        <begin position="460"/>
        <end position="495"/>
    </location>
</feature>
<proteinExistence type="inferred from homology"/>
<protein>
    <recommendedName>
        <fullName evidence="4">tRNA-splicing endonuclease subunit Sen54 N-terminal domain-containing protein</fullName>
    </recommendedName>
</protein>
<dbReference type="FunCoup" id="A0A2T2ZYS8">
    <property type="interactions" value="54"/>
</dbReference>
<evidence type="ECO:0000313" key="5">
    <source>
        <dbReference type="EMBL" id="PSR79762.1"/>
    </source>
</evidence>
<accession>A0A2T2ZYS8</accession>
<dbReference type="InterPro" id="IPR024337">
    <property type="entry name" value="tRNA_splic_suSen54"/>
</dbReference>